<dbReference type="RefSeq" id="WP_183336815.1">
    <property type="nucleotide sequence ID" value="NZ_JACHZG010000001.1"/>
</dbReference>
<reference evidence="10 11" key="1">
    <citation type="submission" date="2020-08" db="EMBL/GenBank/DDBJ databases">
        <title>Sequencing the genomes of 1000 actinobacteria strains.</title>
        <authorList>
            <person name="Klenk H.-P."/>
        </authorList>
    </citation>
    <scope>NUCLEOTIDE SEQUENCE [LARGE SCALE GENOMIC DNA]</scope>
    <source>
        <strain evidence="10 11">DSM 11053</strain>
    </source>
</reference>
<evidence type="ECO:0000256" key="7">
    <source>
        <dbReference type="PIRNR" id="PIRNR005539"/>
    </source>
</evidence>
<dbReference type="AlphaFoldDB" id="A0A7W5P5S5"/>
<organism evidence="10 11">
    <name type="scientific">Microlunatus antarcticus</name>
    <dbReference type="NCBI Taxonomy" id="53388"/>
    <lineage>
        <taxon>Bacteria</taxon>
        <taxon>Bacillati</taxon>
        <taxon>Actinomycetota</taxon>
        <taxon>Actinomycetes</taxon>
        <taxon>Propionibacteriales</taxon>
        <taxon>Propionibacteriaceae</taxon>
        <taxon>Microlunatus</taxon>
    </lineage>
</organism>
<gene>
    <name evidence="10" type="ORF">FHX39_000703</name>
</gene>
<evidence type="ECO:0000256" key="8">
    <source>
        <dbReference type="PIRSR" id="PIRSR005539-1"/>
    </source>
</evidence>
<dbReference type="PIRSF" id="PIRSF005539">
    <property type="entry name" value="Pept_S33_TRI_F1"/>
    <property type="match status" value="1"/>
</dbReference>
<evidence type="ECO:0000313" key="10">
    <source>
        <dbReference type="EMBL" id="MBB3325759.1"/>
    </source>
</evidence>
<sequence length="319" mass="34284">MSSLEVGSQTLPVTTGTMPFRGHETWYRVTGALDPDGAADGPAPLVVLHGGPGAAHNYTLAMTALAGDGRAVVHYDQLGCGLSTHLPDADPSFWTVELFVAELRALVVHLGIADRFHLLGQSWGGMLGPEVVLSDDSGILSLSICDSPASMPLWLQAANELRDELPADVQATLLAHEAAGTTDSAEYHAAEQVFYDRHVCRVVPNPPEVTASFDQIDAEPTVYHAMNGPSEFHVIGSLKEWSVVDRVAGIAVPTLVVAGAYDEAKPIVWQPFVDQIPDVRSHVFPESSHMPHVEEPEAFTEVVGTFLREHDHPTPEGRA</sequence>
<name>A0A7W5P5S5_9ACTN</name>
<dbReference type="Gene3D" id="3.40.50.1820">
    <property type="entry name" value="alpha/beta hydrolase"/>
    <property type="match status" value="1"/>
</dbReference>
<protein>
    <recommendedName>
        <fullName evidence="4">Proline iminopeptidase</fullName>
        <ecNumber evidence="3">3.4.11.5</ecNumber>
    </recommendedName>
    <alternativeName>
        <fullName evidence="6">Prolyl aminopeptidase</fullName>
    </alternativeName>
</protein>
<dbReference type="InterPro" id="IPR000073">
    <property type="entry name" value="AB_hydrolase_1"/>
</dbReference>
<feature type="domain" description="AB hydrolase-1" evidence="9">
    <location>
        <begin position="44"/>
        <end position="296"/>
    </location>
</feature>
<evidence type="ECO:0000313" key="11">
    <source>
        <dbReference type="Proteomes" id="UP000565572"/>
    </source>
</evidence>
<evidence type="ECO:0000256" key="1">
    <source>
        <dbReference type="ARBA" id="ARBA00001585"/>
    </source>
</evidence>
<dbReference type="InterPro" id="IPR029058">
    <property type="entry name" value="AB_hydrolase_fold"/>
</dbReference>
<comment type="caution">
    <text evidence="10">The sequence shown here is derived from an EMBL/GenBank/DDBJ whole genome shotgun (WGS) entry which is preliminary data.</text>
</comment>
<dbReference type="PRINTS" id="PR00793">
    <property type="entry name" value="PROAMNOPTASE"/>
</dbReference>
<comment type="catalytic activity">
    <reaction evidence="1">
        <text>Release of N-terminal proline from a peptide.</text>
        <dbReference type="EC" id="3.4.11.5"/>
    </reaction>
</comment>
<keyword evidence="11" id="KW-1185">Reference proteome</keyword>
<dbReference type="PANTHER" id="PTHR43194">
    <property type="entry name" value="HYDROLASE ALPHA/BETA FOLD FAMILY"/>
    <property type="match status" value="1"/>
</dbReference>
<evidence type="ECO:0000256" key="4">
    <source>
        <dbReference type="ARBA" id="ARBA00021843"/>
    </source>
</evidence>
<feature type="active site" description="Proton donor" evidence="8">
    <location>
        <position position="289"/>
    </location>
</feature>
<comment type="similarity">
    <text evidence="2 7">Belongs to the peptidase S33 family.</text>
</comment>
<evidence type="ECO:0000259" key="9">
    <source>
        <dbReference type="Pfam" id="PF00561"/>
    </source>
</evidence>
<dbReference type="EMBL" id="JACHZG010000001">
    <property type="protein sequence ID" value="MBB3325759.1"/>
    <property type="molecule type" value="Genomic_DNA"/>
</dbReference>
<evidence type="ECO:0000256" key="2">
    <source>
        <dbReference type="ARBA" id="ARBA00010088"/>
    </source>
</evidence>
<dbReference type="InterPro" id="IPR002410">
    <property type="entry name" value="Peptidase_S33"/>
</dbReference>
<dbReference type="SUPFAM" id="SSF53474">
    <property type="entry name" value="alpha/beta-Hydrolases"/>
    <property type="match status" value="1"/>
</dbReference>
<dbReference type="Proteomes" id="UP000565572">
    <property type="component" value="Unassembled WGS sequence"/>
</dbReference>
<keyword evidence="5 7" id="KW-0378">Hydrolase</keyword>
<dbReference type="GO" id="GO:0006508">
    <property type="term" value="P:proteolysis"/>
    <property type="evidence" value="ECO:0007669"/>
    <property type="project" value="InterPro"/>
</dbReference>
<feature type="active site" evidence="8">
    <location>
        <position position="262"/>
    </location>
</feature>
<evidence type="ECO:0000256" key="6">
    <source>
        <dbReference type="ARBA" id="ARBA00029605"/>
    </source>
</evidence>
<evidence type="ECO:0000256" key="3">
    <source>
        <dbReference type="ARBA" id="ARBA00012568"/>
    </source>
</evidence>
<dbReference type="NCBIfam" id="TIGR01250">
    <property type="entry name" value="pro_imino_pep_2"/>
    <property type="match status" value="1"/>
</dbReference>
<evidence type="ECO:0000256" key="5">
    <source>
        <dbReference type="ARBA" id="ARBA00022801"/>
    </source>
</evidence>
<dbReference type="EC" id="3.4.11.5" evidence="3"/>
<dbReference type="PANTHER" id="PTHR43194:SF2">
    <property type="entry name" value="PEROXISOMAL MEMBRANE PROTEIN LPX1"/>
    <property type="match status" value="1"/>
</dbReference>
<dbReference type="InterPro" id="IPR050228">
    <property type="entry name" value="Carboxylesterase_BioH"/>
</dbReference>
<proteinExistence type="inferred from homology"/>
<dbReference type="GO" id="GO:0004177">
    <property type="term" value="F:aminopeptidase activity"/>
    <property type="evidence" value="ECO:0007669"/>
    <property type="project" value="UniProtKB-EC"/>
</dbReference>
<dbReference type="Pfam" id="PF00561">
    <property type="entry name" value="Abhydrolase_1"/>
    <property type="match status" value="1"/>
</dbReference>
<feature type="active site" description="Nucleophile" evidence="8">
    <location>
        <position position="122"/>
    </location>
</feature>
<accession>A0A7W5P5S5</accession>
<dbReference type="InterPro" id="IPR005945">
    <property type="entry name" value="Pro_imino_pep"/>
</dbReference>